<evidence type="ECO:0000256" key="7">
    <source>
        <dbReference type="ARBA" id="ARBA00023163"/>
    </source>
</evidence>
<comment type="subcellular location">
    <subcellularLocation>
        <location evidence="1">Nucleus</location>
    </subcellularLocation>
</comment>
<evidence type="ECO:0000256" key="9">
    <source>
        <dbReference type="PROSITE-ProRule" id="PRU00094"/>
    </source>
</evidence>
<gene>
    <name evidence="12" type="ORF">GE061_017582</name>
</gene>
<feature type="domain" description="GATA-type" evidence="11">
    <location>
        <begin position="369"/>
        <end position="422"/>
    </location>
</feature>
<feature type="domain" description="GATA-type" evidence="11">
    <location>
        <begin position="311"/>
        <end position="369"/>
    </location>
</feature>
<dbReference type="GO" id="GO:0008270">
    <property type="term" value="F:zinc ion binding"/>
    <property type="evidence" value="ECO:0007669"/>
    <property type="project" value="UniProtKB-KW"/>
</dbReference>
<feature type="compositionally biased region" description="Low complexity" evidence="10">
    <location>
        <begin position="73"/>
        <end position="85"/>
    </location>
</feature>
<accession>A0A8S9XCR4</accession>
<evidence type="ECO:0000256" key="8">
    <source>
        <dbReference type="ARBA" id="ARBA00023242"/>
    </source>
</evidence>
<dbReference type="GO" id="GO:0045944">
    <property type="term" value="P:positive regulation of transcription by RNA polymerase II"/>
    <property type="evidence" value="ECO:0007669"/>
    <property type="project" value="TreeGrafter"/>
</dbReference>
<proteinExistence type="predicted"/>
<dbReference type="Proteomes" id="UP000466442">
    <property type="component" value="Unassembled WGS sequence"/>
</dbReference>
<comment type="caution">
    <text evidence="12">The sequence shown here is derived from an EMBL/GenBank/DDBJ whole genome shotgun (WGS) entry which is preliminary data.</text>
</comment>
<dbReference type="InterPro" id="IPR013088">
    <property type="entry name" value="Znf_NHR/GATA"/>
</dbReference>
<feature type="compositionally biased region" description="Low complexity" evidence="10">
    <location>
        <begin position="95"/>
        <end position="104"/>
    </location>
</feature>
<dbReference type="PRINTS" id="PR00619">
    <property type="entry name" value="GATAZNFINGER"/>
</dbReference>
<dbReference type="GO" id="GO:0005634">
    <property type="term" value="C:nucleus"/>
    <property type="evidence" value="ECO:0007669"/>
    <property type="project" value="UniProtKB-SubCell"/>
</dbReference>
<dbReference type="PROSITE" id="PS00344">
    <property type="entry name" value="GATA_ZN_FINGER_1"/>
    <property type="match status" value="2"/>
</dbReference>
<evidence type="ECO:0000313" key="12">
    <source>
        <dbReference type="EMBL" id="KAF6206349.1"/>
    </source>
</evidence>
<keyword evidence="6" id="KW-0238">DNA-binding</keyword>
<evidence type="ECO:0000259" key="11">
    <source>
        <dbReference type="PROSITE" id="PS50114"/>
    </source>
</evidence>
<evidence type="ECO:0000256" key="3">
    <source>
        <dbReference type="ARBA" id="ARBA00022771"/>
    </source>
</evidence>
<feature type="compositionally biased region" description="Polar residues" evidence="10">
    <location>
        <begin position="36"/>
        <end position="55"/>
    </location>
</feature>
<dbReference type="FunFam" id="3.30.50.10:FF:000032">
    <property type="entry name" value="Transcription factor GATA-3"/>
    <property type="match status" value="1"/>
</dbReference>
<dbReference type="PROSITE" id="PS50114">
    <property type="entry name" value="GATA_ZN_FINGER_2"/>
    <property type="match status" value="2"/>
</dbReference>
<dbReference type="CDD" id="cd00202">
    <property type="entry name" value="ZnF_GATA"/>
    <property type="match status" value="2"/>
</dbReference>
<dbReference type="PANTHER" id="PTHR10071:SF281">
    <property type="entry name" value="BOX A-BINDING FACTOR-RELATED"/>
    <property type="match status" value="1"/>
</dbReference>
<protein>
    <recommendedName>
        <fullName evidence="11">GATA-type domain-containing protein</fullName>
    </recommendedName>
</protein>
<keyword evidence="8" id="KW-0539">Nucleus</keyword>
<dbReference type="InterPro" id="IPR039355">
    <property type="entry name" value="Transcription_factor_GATA"/>
</dbReference>
<dbReference type="OrthoDB" id="515401at2759"/>
<dbReference type="Pfam" id="PF00320">
    <property type="entry name" value="GATA"/>
    <property type="match status" value="2"/>
</dbReference>
<feature type="region of interest" description="Disordered" evidence="10">
    <location>
        <begin position="483"/>
        <end position="518"/>
    </location>
</feature>
<keyword evidence="7" id="KW-0804">Transcription</keyword>
<evidence type="ECO:0000256" key="6">
    <source>
        <dbReference type="ARBA" id="ARBA00023125"/>
    </source>
</evidence>
<dbReference type="InterPro" id="IPR000679">
    <property type="entry name" value="Znf_GATA"/>
</dbReference>
<dbReference type="GO" id="GO:0000122">
    <property type="term" value="P:negative regulation of transcription by RNA polymerase II"/>
    <property type="evidence" value="ECO:0007669"/>
    <property type="project" value="TreeGrafter"/>
</dbReference>
<name>A0A8S9XCR4_APOLU</name>
<keyword evidence="3 9" id="KW-0863">Zinc-finger</keyword>
<feature type="region of interest" description="Disordered" evidence="10">
    <location>
        <begin position="24"/>
        <end position="104"/>
    </location>
</feature>
<evidence type="ECO:0000256" key="4">
    <source>
        <dbReference type="ARBA" id="ARBA00022833"/>
    </source>
</evidence>
<dbReference type="Gene3D" id="3.30.50.10">
    <property type="entry name" value="Erythroid Transcription Factor GATA-1, subunit A"/>
    <property type="match status" value="2"/>
</dbReference>
<evidence type="ECO:0000256" key="1">
    <source>
        <dbReference type="ARBA" id="ARBA00004123"/>
    </source>
</evidence>
<evidence type="ECO:0000256" key="5">
    <source>
        <dbReference type="ARBA" id="ARBA00023015"/>
    </source>
</evidence>
<dbReference type="SUPFAM" id="SSF57716">
    <property type="entry name" value="Glucocorticoid receptor-like (DNA-binding domain)"/>
    <property type="match status" value="2"/>
</dbReference>
<dbReference type="EMBL" id="WIXP02000008">
    <property type="protein sequence ID" value="KAF6206349.1"/>
    <property type="molecule type" value="Genomic_DNA"/>
</dbReference>
<dbReference type="GO" id="GO:0000978">
    <property type="term" value="F:RNA polymerase II cis-regulatory region sequence-specific DNA binding"/>
    <property type="evidence" value="ECO:0007669"/>
    <property type="project" value="TreeGrafter"/>
</dbReference>
<evidence type="ECO:0000256" key="2">
    <source>
        <dbReference type="ARBA" id="ARBA00022723"/>
    </source>
</evidence>
<evidence type="ECO:0000256" key="10">
    <source>
        <dbReference type="SAM" id="MobiDB-lite"/>
    </source>
</evidence>
<feature type="region of interest" description="Disordered" evidence="10">
    <location>
        <begin position="419"/>
        <end position="440"/>
    </location>
</feature>
<dbReference type="SMART" id="SM00401">
    <property type="entry name" value="ZnF_GATA"/>
    <property type="match status" value="2"/>
</dbReference>
<keyword evidence="4" id="KW-0862">Zinc</keyword>
<keyword evidence="2" id="KW-0479">Metal-binding</keyword>
<keyword evidence="5" id="KW-0805">Transcription regulation</keyword>
<dbReference type="GO" id="GO:0045165">
    <property type="term" value="P:cell fate commitment"/>
    <property type="evidence" value="ECO:0007669"/>
    <property type="project" value="TreeGrafter"/>
</dbReference>
<organism evidence="12 13">
    <name type="scientific">Apolygus lucorum</name>
    <name type="common">Small green plant bug</name>
    <name type="synonym">Lygocoris lucorum</name>
    <dbReference type="NCBI Taxonomy" id="248454"/>
    <lineage>
        <taxon>Eukaryota</taxon>
        <taxon>Metazoa</taxon>
        <taxon>Ecdysozoa</taxon>
        <taxon>Arthropoda</taxon>
        <taxon>Hexapoda</taxon>
        <taxon>Insecta</taxon>
        <taxon>Pterygota</taxon>
        <taxon>Neoptera</taxon>
        <taxon>Paraneoptera</taxon>
        <taxon>Hemiptera</taxon>
        <taxon>Heteroptera</taxon>
        <taxon>Panheteroptera</taxon>
        <taxon>Cimicomorpha</taxon>
        <taxon>Miridae</taxon>
        <taxon>Mirini</taxon>
        <taxon>Apolygus</taxon>
    </lineage>
</organism>
<keyword evidence="13" id="KW-1185">Reference proteome</keyword>
<dbReference type="GO" id="GO:0000981">
    <property type="term" value="F:DNA-binding transcription factor activity, RNA polymerase II-specific"/>
    <property type="evidence" value="ECO:0007669"/>
    <property type="project" value="TreeGrafter"/>
</dbReference>
<reference evidence="12" key="1">
    <citation type="journal article" date="2021" name="Mol. Ecol. Resour.">
        <title>Apolygus lucorum genome provides insights into omnivorousness and mesophyll feeding.</title>
        <authorList>
            <person name="Liu Y."/>
            <person name="Liu H."/>
            <person name="Wang H."/>
            <person name="Huang T."/>
            <person name="Liu B."/>
            <person name="Yang B."/>
            <person name="Yin L."/>
            <person name="Li B."/>
            <person name="Zhang Y."/>
            <person name="Zhang S."/>
            <person name="Jiang F."/>
            <person name="Zhang X."/>
            <person name="Ren Y."/>
            <person name="Wang B."/>
            <person name="Wang S."/>
            <person name="Lu Y."/>
            <person name="Wu K."/>
            <person name="Fan W."/>
            <person name="Wang G."/>
        </authorList>
    </citation>
    <scope>NUCLEOTIDE SEQUENCE</scope>
    <source>
        <strain evidence="12">12Hb</strain>
    </source>
</reference>
<dbReference type="PANTHER" id="PTHR10071">
    <property type="entry name" value="TRANSCRIPTION FACTOR GATA FAMILY MEMBER"/>
    <property type="match status" value="1"/>
</dbReference>
<dbReference type="AlphaFoldDB" id="A0A8S9XCR4"/>
<evidence type="ECO:0000313" key="13">
    <source>
        <dbReference type="Proteomes" id="UP000466442"/>
    </source>
</evidence>
<sequence length="518" mass="58026">MTDILYPMHNFTDVGFQALWDNMEEGNSVEEHSPEGTPSQTLEEISQDSVADQEQPSPPGTSVIRNQGHGVRTITTSGTITTSPGPHEPTPSPPDQSDQQQYTQETTKIDYLPQDISRPTLVEKIVTQEGYETCETTMYVMPDRYGQARFYPEPATIKYERDDKSGAEGSASYVTLESYPAGASQQYNGQEEYFINYKEEDEGEAVYIKPDPNNLVKYPQQQYEHAPLNHQHQLTVYSGTSTEYAYLPKQQLQNNNWSSSQSEFVTFLPGHQQTSAPGISHQPTNEIHYNMFPSGQQWPLEDPYDQGMMAGNDIKECVNCAANNTPLWRRDGTGHHLCNACGLYNRINGVNRPPVRTQHKKVPNQIGNRRAGVSCANCSTTQTTLWRRNNSGEPVCNACGLYFKLHGVNRPLTMKKDGIQTRKRKPKNPNSVGMASPKRQDLKTDKLMYIDSKPSGLVGEDPMMSAAEPQFVTGSMFLNQPPYISKHLPPTSMDSQMPPTVIIPTPSQGLERQHSRSE</sequence>